<organism evidence="1 2">
    <name type="scientific">Cronartium quercuum f. sp. fusiforme G11</name>
    <dbReference type="NCBI Taxonomy" id="708437"/>
    <lineage>
        <taxon>Eukaryota</taxon>
        <taxon>Fungi</taxon>
        <taxon>Dikarya</taxon>
        <taxon>Basidiomycota</taxon>
        <taxon>Pucciniomycotina</taxon>
        <taxon>Pucciniomycetes</taxon>
        <taxon>Pucciniales</taxon>
        <taxon>Coleosporiaceae</taxon>
        <taxon>Cronartium</taxon>
    </lineage>
</organism>
<dbReference type="OrthoDB" id="2517381at2759"/>
<protein>
    <submittedName>
        <fullName evidence="1">Uncharacterized protein</fullName>
    </submittedName>
</protein>
<evidence type="ECO:0000313" key="1">
    <source>
        <dbReference type="EMBL" id="KAG0147214.1"/>
    </source>
</evidence>
<reference evidence="1" key="1">
    <citation type="submission" date="2013-11" db="EMBL/GenBank/DDBJ databases">
        <title>Genome sequence of the fusiform rust pathogen reveals effectors for host alternation and coevolution with pine.</title>
        <authorList>
            <consortium name="DOE Joint Genome Institute"/>
            <person name="Smith K."/>
            <person name="Pendleton A."/>
            <person name="Kubisiak T."/>
            <person name="Anderson C."/>
            <person name="Salamov A."/>
            <person name="Aerts A."/>
            <person name="Riley R."/>
            <person name="Clum A."/>
            <person name="Lindquist E."/>
            <person name="Ence D."/>
            <person name="Campbell M."/>
            <person name="Kronenberg Z."/>
            <person name="Feau N."/>
            <person name="Dhillon B."/>
            <person name="Hamelin R."/>
            <person name="Burleigh J."/>
            <person name="Smith J."/>
            <person name="Yandell M."/>
            <person name="Nelson C."/>
            <person name="Grigoriev I."/>
            <person name="Davis J."/>
        </authorList>
    </citation>
    <scope>NUCLEOTIDE SEQUENCE</scope>
    <source>
        <strain evidence="1">G11</strain>
    </source>
</reference>
<keyword evidence="2" id="KW-1185">Reference proteome</keyword>
<name>A0A9P6NN66_9BASI</name>
<dbReference type="EMBL" id="MU167250">
    <property type="protein sequence ID" value="KAG0147214.1"/>
    <property type="molecule type" value="Genomic_DNA"/>
</dbReference>
<evidence type="ECO:0000313" key="2">
    <source>
        <dbReference type="Proteomes" id="UP000886653"/>
    </source>
</evidence>
<proteinExistence type="predicted"/>
<sequence length="204" mass="23445">MIWWGPLLSLSEFSGERLIGTLQKMNTNGKMHEMAETLIKQFGQLQRLKRQCPLKEVAPHAQEKGLLEVDSETYQALLIYYQEKDSSWRDYRLVPHPKDLQVLGGYVKERCETKTPGGVRLSKWAPNNLIEYIDGDSVGWGEVTHLFEVLMEEGYKEVVLVWVMKMVDNPCVQKVLARIQSVQVERLGVHVFISLEDVVATHAY</sequence>
<dbReference type="Proteomes" id="UP000886653">
    <property type="component" value="Unassembled WGS sequence"/>
</dbReference>
<gene>
    <name evidence="1" type="ORF">CROQUDRAFT_43180</name>
</gene>
<dbReference type="AlphaFoldDB" id="A0A9P6NN66"/>
<accession>A0A9P6NN66</accession>
<comment type="caution">
    <text evidence="1">The sequence shown here is derived from an EMBL/GenBank/DDBJ whole genome shotgun (WGS) entry which is preliminary data.</text>
</comment>